<evidence type="ECO:0000313" key="3">
    <source>
        <dbReference type="Proteomes" id="UP001293254"/>
    </source>
</evidence>
<dbReference type="InterPro" id="IPR013187">
    <property type="entry name" value="F-box-assoc_dom_typ3"/>
</dbReference>
<dbReference type="PANTHER" id="PTHR31111:SF138">
    <property type="entry name" value="F-BOX ASSOCIATED DOMAIN-CONTAINING PROTEIN"/>
    <property type="match status" value="1"/>
</dbReference>
<dbReference type="InterPro" id="IPR001810">
    <property type="entry name" value="F-box_dom"/>
</dbReference>
<dbReference type="PANTHER" id="PTHR31111">
    <property type="entry name" value="BNAA05G37150D PROTEIN-RELATED"/>
    <property type="match status" value="1"/>
</dbReference>
<name>A0AAE1Y4P1_9LAMI</name>
<proteinExistence type="predicted"/>
<dbReference type="InterPro" id="IPR036047">
    <property type="entry name" value="F-box-like_dom_sf"/>
</dbReference>
<evidence type="ECO:0000259" key="1">
    <source>
        <dbReference type="SMART" id="SM00256"/>
    </source>
</evidence>
<dbReference type="SUPFAM" id="SSF81383">
    <property type="entry name" value="F-box domain"/>
    <property type="match status" value="1"/>
</dbReference>
<dbReference type="Pfam" id="PF08268">
    <property type="entry name" value="FBA_3"/>
    <property type="match status" value="1"/>
</dbReference>
<dbReference type="AlphaFoldDB" id="A0AAE1Y4P1"/>
<dbReference type="SMART" id="SM00256">
    <property type="entry name" value="FBOX"/>
    <property type="match status" value="1"/>
</dbReference>
<dbReference type="EMBL" id="JACGWO010000007">
    <property type="protein sequence ID" value="KAK4423685.1"/>
    <property type="molecule type" value="Genomic_DNA"/>
</dbReference>
<organism evidence="2 3">
    <name type="scientific">Sesamum alatum</name>
    <dbReference type="NCBI Taxonomy" id="300844"/>
    <lineage>
        <taxon>Eukaryota</taxon>
        <taxon>Viridiplantae</taxon>
        <taxon>Streptophyta</taxon>
        <taxon>Embryophyta</taxon>
        <taxon>Tracheophyta</taxon>
        <taxon>Spermatophyta</taxon>
        <taxon>Magnoliopsida</taxon>
        <taxon>eudicotyledons</taxon>
        <taxon>Gunneridae</taxon>
        <taxon>Pentapetalae</taxon>
        <taxon>asterids</taxon>
        <taxon>lamiids</taxon>
        <taxon>Lamiales</taxon>
        <taxon>Pedaliaceae</taxon>
        <taxon>Sesamum</taxon>
    </lineage>
</organism>
<comment type="caution">
    <text evidence="2">The sequence shown here is derived from an EMBL/GenBank/DDBJ whole genome shotgun (WGS) entry which is preliminary data.</text>
</comment>
<dbReference type="NCBIfam" id="TIGR01640">
    <property type="entry name" value="F_box_assoc_1"/>
    <property type="match status" value="1"/>
</dbReference>
<reference evidence="2" key="1">
    <citation type="submission" date="2020-06" db="EMBL/GenBank/DDBJ databases">
        <authorList>
            <person name="Li T."/>
            <person name="Hu X."/>
            <person name="Zhang T."/>
            <person name="Song X."/>
            <person name="Zhang H."/>
            <person name="Dai N."/>
            <person name="Sheng W."/>
            <person name="Hou X."/>
            <person name="Wei L."/>
        </authorList>
    </citation>
    <scope>NUCLEOTIDE SEQUENCE</scope>
    <source>
        <strain evidence="2">3651</strain>
        <tissue evidence="2">Leaf</tissue>
    </source>
</reference>
<gene>
    <name evidence="2" type="ORF">Salat_1951400</name>
</gene>
<protein>
    <submittedName>
        <fullName evidence="2">F-box protein</fullName>
    </submittedName>
</protein>
<feature type="domain" description="F-box" evidence="1">
    <location>
        <begin position="14"/>
        <end position="57"/>
    </location>
</feature>
<sequence length="333" mass="37727">MEKEKKRLILKGSLPLHEEIILFEIFSRLPVKSLCRFRLVCKFCCSLTSNPQFRAATRSRGRRRFFLSFSSALNWNCVLYSLTPGFHGVHVPEIADSLADAAYCYYIRCINGLACFVRGDIVVVCNLATDEKPILQPFPGGSCLDRHSYFFCYDPETDKYKVLRSVSSRIHGPVNDEVAKNYKIFTVGVDIAWRDIYWPGLYQLGKSTSVCVNGVLFCSNFSVSSRVRDGVIAAFDVRSEYFDTVKYPDGLSSSRHSSCHLIEAKGSVGIVVLESCVIRLWIKEKGFVSGSWLEHRIEFPSQWRTDISLSYNFSFSSNSYGEMIMGSSRMSTP</sequence>
<dbReference type="Gene3D" id="1.20.1280.50">
    <property type="match status" value="1"/>
</dbReference>
<dbReference type="Pfam" id="PF00646">
    <property type="entry name" value="F-box"/>
    <property type="match status" value="1"/>
</dbReference>
<reference evidence="2" key="2">
    <citation type="journal article" date="2024" name="Plant">
        <title>Genomic evolution and insights into agronomic trait innovations of Sesamum species.</title>
        <authorList>
            <person name="Miao H."/>
            <person name="Wang L."/>
            <person name="Qu L."/>
            <person name="Liu H."/>
            <person name="Sun Y."/>
            <person name="Le M."/>
            <person name="Wang Q."/>
            <person name="Wei S."/>
            <person name="Zheng Y."/>
            <person name="Lin W."/>
            <person name="Duan Y."/>
            <person name="Cao H."/>
            <person name="Xiong S."/>
            <person name="Wang X."/>
            <person name="Wei L."/>
            <person name="Li C."/>
            <person name="Ma Q."/>
            <person name="Ju M."/>
            <person name="Zhao R."/>
            <person name="Li G."/>
            <person name="Mu C."/>
            <person name="Tian Q."/>
            <person name="Mei H."/>
            <person name="Zhang T."/>
            <person name="Gao T."/>
            <person name="Zhang H."/>
        </authorList>
    </citation>
    <scope>NUCLEOTIDE SEQUENCE</scope>
    <source>
        <strain evidence="2">3651</strain>
    </source>
</reference>
<keyword evidence="3" id="KW-1185">Reference proteome</keyword>
<accession>A0AAE1Y4P1</accession>
<dbReference type="InterPro" id="IPR017451">
    <property type="entry name" value="F-box-assoc_interact_dom"/>
</dbReference>
<evidence type="ECO:0000313" key="2">
    <source>
        <dbReference type="EMBL" id="KAK4423685.1"/>
    </source>
</evidence>
<dbReference type="Proteomes" id="UP001293254">
    <property type="component" value="Unassembled WGS sequence"/>
</dbReference>